<sequence length="499" mass="56631">MSTEEKNFKFKKSLNNPEIQSTIEDSQVIKNNETIKKRLHAKEVLINKYHLSEMEAEEKLNEAERKALAKKSNGENFKGINHKNQRNIDNIQNLRKLELKKHNEKGMSVDDVIIPQHVLDREQKIKESKPIKDVIPEISTEQNSKKQVINVDNQKSENGNFQNNFNNNSNNYEINNQKVSADVLHNNGINVSEESLNNVSSQQNSVNHHTSEVIKKERTIPNNAQKHDVDAILSNIIQDYNQNISIEVQNVDLTFEVQNDKIDNLKEHFIRTLKRNKPKKTKFQALKDISFKIYKGEKVGIIGYNGAGKSTLLNVITGIYKPDSGCVKTEGRISPLLSLGAGFDYNYSGAKNIFLNGAVLGYDKKFLEEKYDEIVEFADLGEFINYPIKNYSSGMLAKLGFSIATIVEPDILIIDEILGVGDVNFKKKSNDKMKSLMDGQTTVILVSHSIPQIRQLCDKAIWIDNGCVREIGEVNTVCDNYLKDSEKASTSQLKNIQFR</sequence>
<dbReference type="PANTHER" id="PTHR46743:SF2">
    <property type="entry name" value="TEICHOIC ACIDS EXPORT ATP-BINDING PROTEIN TAGH"/>
    <property type="match status" value="1"/>
</dbReference>
<keyword evidence="5" id="KW-0175">Coiled coil</keyword>
<dbReference type="Gene3D" id="3.40.50.300">
    <property type="entry name" value="P-loop containing nucleotide triphosphate hydrolases"/>
    <property type="match status" value="1"/>
</dbReference>
<evidence type="ECO:0000256" key="5">
    <source>
        <dbReference type="SAM" id="Coils"/>
    </source>
</evidence>
<evidence type="ECO:0000256" key="1">
    <source>
        <dbReference type="ARBA" id="ARBA00005417"/>
    </source>
</evidence>
<dbReference type="InterPro" id="IPR050683">
    <property type="entry name" value="Bact_Polysacc_Export_ATP-bd"/>
</dbReference>
<evidence type="ECO:0000313" key="8">
    <source>
        <dbReference type="Proteomes" id="UP000077428"/>
    </source>
</evidence>
<keyword evidence="7" id="KW-0378">Hydrolase</keyword>
<keyword evidence="3" id="KW-0547">Nucleotide-binding</keyword>
<dbReference type="SMART" id="SM00382">
    <property type="entry name" value="AAA"/>
    <property type="match status" value="1"/>
</dbReference>
<dbReference type="AlphaFoldDB" id="A0A162FAF7"/>
<dbReference type="GO" id="GO:0016020">
    <property type="term" value="C:membrane"/>
    <property type="evidence" value="ECO:0007669"/>
    <property type="project" value="InterPro"/>
</dbReference>
<evidence type="ECO:0000256" key="3">
    <source>
        <dbReference type="ARBA" id="ARBA00022741"/>
    </source>
</evidence>
<dbReference type="STRING" id="66851.MBORA_19300"/>
<dbReference type="SUPFAM" id="SSF52540">
    <property type="entry name" value="P-loop containing nucleoside triphosphate hydrolases"/>
    <property type="match status" value="1"/>
</dbReference>
<dbReference type="InterPro" id="IPR003593">
    <property type="entry name" value="AAA+_ATPase"/>
</dbReference>
<dbReference type="EMBL" id="LWMU01000125">
    <property type="protein sequence ID" value="KZX10215.1"/>
    <property type="molecule type" value="Genomic_DNA"/>
</dbReference>
<comment type="similarity">
    <text evidence="1">Belongs to the ABC transporter superfamily.</text>
</comment>
<dbReference type="GO" id="GO:0140359">
    <property type="term" value="F:ABC-type transporter activity"/>
    <property type="evidence" value="ECO:0007669"/>
    <property type="project" value="InterPro"/>
</dbReference>
<keyword evidence="4 7" id="KW-0067">ATP-binding</keyword>
<feature type="domain" description="ABC transporter" evidence="6">
    <location>
        <begin position="270"/>
        <end position="490"/>
    </location>
</feature>
<dbReference type="CDD" id="cd03220">
    <property type="entry name" value="ABC_KpsT_Wzt"/>
    <property type="match status" value="1"/>
</dbReference>
<dbReference type="Proteomes" id="UP000077428">
    <property type="component" value="Unassembled WGS sequence"/>
</dbReference>
<dbReference type="InterPro" id="IPR027417">
    <property type="entry name" value="P-loop_NTPase"/>
</dbReference>
<proteinExistence type="inferred from homology"/>
<dbReference type="InterPro" id="IPR017871">
    <property type="entry name" value="ABC_transporter-like_CS"/>
</dbReference>
<evidence type="ECO:0000259" key="6">
    <source>
        <dbReference type="PROSITE" id="PS50893"/>
    </source>
</evidence>
<feature type="coiled-coil region" evidence="5">
    <location>
        <begin position="46"/>
        <end position="73"/>
    </location>
</feature>
<evidence type="ECO:0000256" key="2">
    <source>
        <dbReference type="ARBA" id="ARBA00022448"/>
    </source>
</evidence>
<dbReference type="PROSITE" id="PS00211">
    <property type="entry name" value="ABC_TRANSPORTER_1"/>
    <property type="match status" value="1"/>
</dbReference>
<dbReference type="GO" id="GO:0005524">
    <property type="term" value="F:ATP binding"/>
    <property type="evidence" value="ECO:0007669"/>
    <property type="project" value="UniProtKB-KW"/>
</dbReference>
<dbReference type="EC" id="3.6.3.40" evidence="7"/>
<dbReference type="PANTHER" id="PTHR46743">
    <property type="entry name" value="TEICHOIC ACIDS EXPORT ATP-BINDING PROTEIN TAGH"/>
    <property type="match status" value="1"/>
</dbReference>
<dbReference type="PROSITE" id="PS50893">
    <property type="entry name" value="ABC_TRANSPORTER_2"/>
    <property type="match status" value="1"/>
</dbReference>
<dbReference type="GO" id="GO:0016887">
    <property type="term" value="F:ATP hydrolysis activity"/>
    <property type="evidence" value="ECO:0007669"/>
    <property type="project" value="InterPro"/>
</dbReference>
<protein>
    <submittedName>
        <fullName evidence="7">Teichoic acids export ATP-binding protein TagH</fullName>
        <ecNumber evidence="7">3.6.3.40</ecNumber>
    </submittedName>
</protein>
<organism evidence="7 8">
    <name type="scientific">Methanobrevibacter oralis</name>
    <dbReference type="NCBI Taxonomy" id="66851"/>
    <lineage>
        <taxon>Archaea</taxon>
        <taxon>Methanobacteriati</taxon>
        <taxon>Methanobacteriota</taxon>
        <taxon>Methanomada group</taxon>
        <taxon>Methanobacteria</taxon>
        <taxon>Methanobacteriales</taxon>
        <taxon>Methanobacteriaceae</taxon>
        <taxon>Methanobrevibacter</taxon>
    </lineage>
</organism>
<keyword evidence="2" id="KW-0813">Transport</keyword>
<gene>
    <name evidence="7" type="primary">tagH_2</name>
    <name evidence="7" type="ORF">MBORA_19300</name>
</gene>
<keyword evidence="8" id="KW-1185">Reference proteome</keyword>
<evidence type="ECO:0000313" key="7">
    <source>
        <dbReference type="EMBL" id="KZX10215.1"/>
    </source>
</evidence>
<dbReference type="InterPro" id="IPR015860">
    <property type="entry name" value="ABC_transpr_TagH-like"/>
</dbReference>
<name>A0A162FAF7_METOA</name>
<reference evidence="8" key="1">
    <citation type="journal article" date="2016" name="Genome Announc.">
        <title>Draft Genome Sequences of Methanobrevibacter curvatus DSM11111, Methanobrevibacter cuticularis DSM11139, Methanobrevibacter filiformis DSM11501, and Methanobrevibacter oralis DSM7256.</title>
        <authorList>
            <person name="Poehlein A."/>
            <person name="Seedorf H."/>
        </authorList>
    </citation>
    <scope>NUCLEOTIDE SEQUENCE [LARGE SCALE GENOMIC DNA]</scope>
    <source>
        <strain evidence="8">DSM 7256 / JCM 30027 / ZR</strain>
    </source>
</reference>
<dbReference type="RefSeq" id="WP_082853413.1">
    <property type="nucleotide sequence ID" value="NZ_LT985175.1"/>
</dbReference>
<dbReference type="Pfam" id="PF00005">
    <property type="entry name" value="ABC_tran"/>
    <property type="match status" value="1"/>
</dbReference>
<evidence type="ECO:0000256" key="4">
    <source>
        <dbReference type="ARBA" id="ARBA00022840"/>
    </source>
</evidence>
<accession>A0A162FAF7</accession>
<comment type="caution">
    <text evidence="7">The sequence shown here is derived from an EMBL/GenBank/DDBJ whole genome shotgun (WGS) entry which is preliminary data.</text>
</comment>
<dbReference type="PATRIC" id="fig|66851.6.peg.2115"/>
<dbReference type="InterPro" id="IPR003439">
    <property type="entry name" value="ABC_transporter-like_ATP-bd"/>
</dbReference>